<comment type="caution">
    <text evidence="3">The sequence shown here is derived from an EMBL/GenBank/DDBJ whole genome shotgun (WGS) entry which is preliminary data.</text>
</comment>
<dbReference type="GO" id="GO:0046872">
    <property type="term" value="F:metal ion binding"/>
    <property type="evidence" value="ECO:0007669"/>
    <property type="project" value="InterPro"/>
</dbReference>
<accession>A0A3N6N7H3</accession>
<reference evidence="3 4" key="1">
    <citation type="submission" date="2018-11" db="EMBL/GenBank/DDBJ databases">
        <title>Paraburkholderia sp. DHOA04, isolated from soil.</title>
        <authorList>
            <person name="Gao Z.-H."/>
            <person name="Qiu L.-H."/>
            <person name="Fu J.-C."/>
        </authorList>
    </citation>
    <scope>NUCLEOTIDE SEQUENCE [LARGE SCALE GENOMIC DNA]</scope>
    <source>
        <strain evidence="3 4">DHOA04</strain>
    </source>
</reference>
<evidence type="ECO:0000256" key="1">
    <source>
        <dbReference type="SAM" id="MobiDB-lite"/>
    </source>
</evidence>
<name>A0A3N6N7H3_9BURK</name>
<dbReference type="EMBL" id="RQIS01000011">
    <property type="protein sequence ID" value="RQH04882.1"/>
    <property type="molecule type" value="Genomic_DNA"/>
</dbReference>
<dbReference type="SUPFAM" id="SSF47240">
    <property type="entry name" value="Ferritin-like"/>
    <property type="match status" value="1"/>
</dbReference>
<proteinExistence type="predicted"/>
<organism evidence="3 4">
    <name type="scientific">Paraburkholderia dinghuensis</name>
    <dbReference type="NCBI Taxonomy" id="2305225"/>
    <lineage>
        <taxon>Bacteria</taxon>
        <taxon>Pseudomonadati</taxon>
        <taxon>Pseudomonadota</taxon>
        <taxon>Betaproteobacteria</taxon>
        <taxon>Burkholderiales</taxon>
        <taxon>Burkholderiaceae</taxon>
        <taxon>Paraburkholderia</taxon>
    </lineage>
</organism>
<dbReference type="AlphaFoldDB" id="A0A3N6N7H3"/>
<dbReference type="GO" id="GO:0016491">
    <property type="term" value="F:oxidoreductase activity"/>
    <property type="evidence" value="ECO:0007669"/>
    <property type="project" value="InterPro"/>
</dbReference>
<feature type="domain" description="Rubrerythrin diiron-binding" evidence="2">
    <location>
        <begin position="22"/>
        <end position="154"/>
    </location>
</feature>
<protein>
    <recommendedName>
        <fullName evidence="2">Rubrerythrin diiron-binding domain-containing protein</fullName>
    </recommendedName>
</protein>
<evidence type="ECO:0000259" key="2">
    <source>
        <dbReference type="Pfam" id="PF02915"/>
    </source>
</evidence>
<evidence type="ECO:0000313" key="3">
    <source>
        <dbReference type="EMBL" id="RQH04882.1"/>
    </source>
</evidence>
<dbReference type="InterPro" id="IPR009078">
    <property type="entry name" value="Ferritin-like_SF"/>
</dbReference>
<dbReference type="RefSeq" id="WP_124152018.1">
    <property type="nucleotide sequence ID" value="NZ_RQIS01000011.1"/>
</dbReference>
<dbReference type="InterPro" id="IPR012347">
    <property type="entry name" value="Ferritin-like"/>
</dbReference>
<keyword evidence="4" id="KW-1185">Reference proteome</keyword>
<dbReference type="Proteomes" id="UP000272778">
    <property type="component" value="Unassembled WGS sequence"/>
</dbReference>
<feature type="compositionally biased region" description="Acidic residues" evidence="1">
    <location>
        <begin position="167"/>
        <end position="179"/>
    </location>
</feature>
<gene>
    <name evidence="3" type="ORF">D1Y85_15790</name>
</gene>
<dbReference type="Gene3D" id="1.20.1260.10">
    <property type="match status" value="1"/>
</dbReference>
<dbReference type="OrthoDB" id="5765875at2"/>
<dbReference type="InterPro" id="IPR003251">
    <property type="entry name" value="Rr_diiron-bd_dom"/>
</dbReference>
<feature type="region of interest" description="Disordered" evidence="1">
    <location>
        <begin position="154"/>
        <end position="179"/>
    </location>
</feature>
<dbReference type="CDD" id="cd01045">
    <property type="entry name" value="Ferritin_like_AB"/>
    <property type="match status" value="1"/>
</dbReference>
<evidence type="ECO:0000313" key="4">
    <source>
        <dbReference type="Proteomes" id="UP000272778"/>
    </source>
</evidence>
<dbReference type="Pfam" id="PF02915">
    <property type="entry name" value="Rubrerythrin"/>
    <property type="match status" value="1"/>
</dbReference>
<sequence length="179" mass="20609">MTSFHAFLVDSAGRSLRSLFAYARDMERATAERYTQLADMLSAHHNDQVAALFKRLADIEWVHVYEVSALCVDMGVPEDVVQSRPTDRLRGAELPDPGELHYLTTPYQAIELAYRGEQRAALFYEDVARTTPDAEVRELAQRFAEEERRHMRELDVWRSRYPPPAADWDDDPDPANEPE</sequence>